<dbReference type="Gene3D" id="3.30.1840.10">
    <property type="entry name" value="Polyphosphate kinase middle domain"/>
    <property type="match status" value="1"/>
</dbReference>
<evidence type="ECO:0000313" key="12">
    <source>
        <dbReference type="Proteomes" id="UP000076404"/>
    </source>
</evidence>
<evidence type="ECO:0000256" key="5">
    <source>
        <dbReference type="ARBA" id="ARBA00022840"/>
    </source>
</evidence>
<dbReference type="GO" id="GO:0005524">
    <property type="term" value="F:ATP binding"/>
    <property type="evidence" value="ECO:0007669"/>
    <property type="project" value="UniProtKB-KW"/>
</dbReference>
<evidence type="ECO:0000256" key="1">
    <source>
        <dbReference type="ARBA" id="ARBA00022553"/>
    </source>
</evidence>
<evidence type="ECO:0000259" key="7">
    <source>
        <dbReference type="Pfam" id="PF02503"/>
    </source>
</evidence>
<feature type="domain" description="Polyphosphate kinase C-terminal" evidence="10">
    <location>
        <begin position="339"/>
        <end position="501"/>
    </location>
</feature>
<keyword evidence="3" id="KW-0547">Nucleotide-binding</keyword>
<dbReference type="RefSeq" id="WP_053333532.1">
    <property type="nucleotide sequence ID" value="NZ_CP011454.1"/>
</dbReference>
<dbReference type="GO" id="GO:0008976">
    <property type="term" value="F:polyphosphate kinase activity"/>
    <property type="evidence" value="ECO:0007669"/>
    <property type="project" value="UniProtKB-EC"/>
</dbReference>
<dbReference type="eggNOG" id="COG0855">
    <property type="taxonomic scope" value="Bacteria"/>
</dbReference>
<feature type="domain" description="Polyphosphate kinase middle" evidence="7">
    <location>
        <begin position="127"/>
        <end position="314"/>
    </location>
</feature>
<accession>A0A143BNN2</accession>
<comment type="catalytic activity">
    <reaction evidence="6">
        <text>[phosphate](n) + ATP = [phosphate](n+1) + ADP</text>
        <dbReference type="Rhea" id="RHEA:19573"/>
        <dbReference type="Rhea" id="RHEA-COMP:9859"/>
        <dbReference type="Rhea" id="RHEA-COMP:14280"/>
        <dbReference type="ChEBI" id="CHEBI:16838"/>
        <dbReference type="ChEBI" id="CHEBI:30616"/>
        <dbReference type="ChEBI" id="CHEBI:456216"/>
        <dbReference type="EC" id="2.7.4.1"/>
    </reaction>
</comment>
<dbReference type="Pfam" id="PF13089">
    <property type="entry name" value="PP_kinase_N"/>
    <property type="match status" value="1"/>
</dbReference>
<dbReference type="NCBIfam" id="TIGR03705">
    <property type="entry name" value="poly_P_kin"/>
    <property type="match status" value="1"/>
</dbReference>
<proteinExistence type="inferred from homology"/>
<keyword evidence="5" id="KW-0067">ATP-binding</keyword>
<organism evidence="11 12">
    <name type="scientific">Gemmatimonas phototrophica</name>
    <dbReference type="NCBI Taxonomy" id="1379270"/>
    <lineage>
        <taxon>Bacteria</taxon>
        <taxon>Pseudomonadati</taxon>
        <taxon>Gemmatimonadota</taxon>
        <taxon>Gemmatimonadia</taxon>
        <taxon>Gemmatimonadales</taxon>
        <taxon>Gemmatimonadaceae</taxon>
        <taxon>Gemmatimonas</taxon>
    </lineage>
</organism>
<dbReference type="GO" id="GO:0009358">
    <property type="term" value="C:polyphosphate kinase complex"/>
    <property type="evidence" value="ECO:0007669"/>
    <property type="project" value="InterPro"/>
</dbReference>
<dbReference type="PIRSF" id="PIRSF015589">
    <property type="entry name" value="PP_kinase"/>
    <property type="match status" value="1"/>
</dbReference>
<dbReference type="GO" id="GO:0006799">
    <property type="term" value="P:polyphosphate biosynthetic process"/>
    <property type="evidence" value="ECO:0007669"/>
    <property type="project" value="InterPro"/>
</dbReference>
<comment type="PTM">
    <text evidence="6">An intermediate of this reaction is the autophosphorylated ppk in which a phosphate is covalently linked to a histidine residue through a N-P bond.</text>
</comment>
<dbReference type="EC" id="2.7.4.1" evidence="6"/>
<comment type="function">
    <text evidence="6">Catalyzes the reversible transfer of the terminal phosphate of ATP to form a long-chain polyphosphate (polyP).</text>
</comment>
<keyword evidence="2 6" id="KW-0808">Transferase</keyword>
<gene>
    <name evidence="11" type="ORF">GEMMAAP_17830</name>
</gene>
<dbReference type="AlphaFoldDB" id="A0A143BNN2"/>
<dbReference type="EMBL" id="CP011454">
    <property type="protein sequence ID" value="AMW06142.1"/>
    <property type="molecule type" value="Genomic_DNA"/>
</dbReference>
<dbReference type="InterPro" id="IPR036832">
    <property type="entry name" value="PPK_N_dom_sf"/>
</dbReference>
<evidence type="ECO:0000256" key="6">
    <source>
        <dbReference type="RuleBase" id="RU003800"/>
    </source>
</evidence>
<keyword evidence="1 6" id="KW-0597">Phosphoprotein</keyword>
<dbReference type="InterPro" id="IPR025200">
    <property type="entry name" value="PPK_C_dom2"/>
</dbReference>
<protein>
    <recommendedName>
        <fullName evidence="6">Polyphosphate kinase</fullName>
        <ecNumber evidence="6">2.7.4.1</ecNumber>
    </recommendedName>
</protein>
<dbReference type="PANTHER" id="PTHR30218">
    <property type="entry name" value="POLYPHOSPHATE KINASE"/>
    <property type="match status" value="1"/>
</dbReference>
<dbReference type="KEGG" id="gph:GEMMAAP_17830"/>
<dbReference type="InterPro" id="IPR036830">
    <property type="entry name" value="PP_kinase_middle_dom_sf"/>
</dbReference>
<dbReference type="Gene3D" id="3.30.870.10">
    <property type="entry name" value="Endonuclease Chain A"/>
    <property type="match status" value="2"/>
</dbReference>
<dbReference type="InterPro" id="IPR025198">
    <property type="entry name" value="PPK_N_dom"/>
</dbReference>
<sequence length="698" mass="76315">MTFAHPLLTQSEHDEDLLEAELSLLAFQHRVLSLAADPAVPLVERFRFLGIVTSNLDELYMVRMAELRRAASEDPEESSVAARTLARVERAVQDIMARMDSLAAACLADAARCGVQLLRWETLTPEERGSLHALYERDIHPTLHSHAVTLSTGHPIPHLAHLGLFMAVVYRDQEGGRLRVAEHELPGDVPRLLPVPGRVGTVIPLEDVLRANVAALYPDVLVESAHLFRVTRGGDLQLTDDDGQDLLDAVDRATLRRPLNPAVRVEVDRGMPTAVSAVLIEGLHREASARDQSLTVSAVQVVDGLLDLRCLTQLPFPASTPGLSWPLLPQRSPFTGRSVLATIRDGDVLAHHPFDDFNDTVVRFFEEAAADPDVTTIAATLYRVGHPSPVAGALLLAAEAGKRVFALVELQARFDEEHNVRWARAIERAGGHVVYGLPGLKVHAKAALVVRREGDLLRRYVHVGTGNYNPRSGRLYTDLSLFSVRPSLGEDITALFRAVSGGDGETPRAPAALPREALVAPHQLRTALLDRIARETANAQAGRPSGITAKVNALADREMVRALYAASLAGVPVQLVVRGICTLRPQVPGLSEHIRVVSVVGRFLEHSRVYRFHNDGDVEYLIGSSDLRPRNLRRRVELLVPVITAAQQRQLDELLACYLNDPTAWELHADGQYSMVEGAGVSAQQHYAQEAARALPVA</sequence>
<dbReference type="InterPro" id="IPR024953">
    <property type="entry name" value="PP_kinase_middle"/>
</dbReference>
<dbReference type="Pfam" id="PF13090">
    <property type="entry name" value="PP_kinase_C"/>
    <property type="match status" value="1"/>
</dbReference>
<dbReference type="OrthoDB" id="9761456at2"/>
<dbReference type="SUPFAM" id="SSF56024">
    <property type="entry name" value="Phospholipase D/nuclease"/>
    <property type="match status" value="2"/>
</dbReference>
<reference evidence="11 12" key="2">
    <citation type="journal article" date="2016" name="Environ. Microbiol. Rep.">
        <title>Metagenomic evidence for the presence of phototrophic Gemmatimonadetes bacteria in diverse environments.</title>
        <authorList>
            <person name="Zeng Y."/>
            <person name="Baumbach J."/>
            <person name="Barbosa E.G."/>
            <person name="Azevedo V."/>
            <person name="Zhang C."/>
            <person name="Koblizek M."/>
        </authorList>
    </citation>
    <scope>NUCLEOTIDE SEQUENCE [LARGE SCALE GENOMIC DNA]</scope>
    <source>
        <strain evidence="11 12">AP64</strain>
    </source>
</reference>
<name>A0A143BNN2_9BACT</name>
<dbReference type="STRING" id="1379270.GEMMAAP_17830"/>
<dbReference type="Proteomes" id="UP000076404">
    <property type="component" value="Chromosome"/>
</dbReference>
<evidence type="ECO:0000313" key="11">
    <source>
        <dbReference type="EMBL" id="AMW06142.1"/>
    </source>
</evidence>
<keyword evidence="4" id="KW-0418">Kinase</keyword>
<keyword evidence="12" id="KW-1185">Reference proteome</keyword>
<evidence type="ECO:0000256" key="3">
    <source>
        <dbReference type="ARBA" id="ARBA00022741"/>
    </source>
</evidence>
<dbReference type="SUPFAM" id="SSF143724">
    <property type="entry name" value="PHP14-like"/>
    <property type="match status" value="1"/>
</dbReference>
<evidence type="ECO:0000256" key="4">
    <source>
        <dbReference type="ARBA" id="ARBA00022777"/>
    </source>
</evidence>
<feature type="domain" description="Polyphosphate kinase C-terminal" evidence="9">
    <location>
        <begin position="518"/>
        <end position="678"/>
    </location>
</feature>
<comment type="similarity">
    <text evidence="6">Belongs to the polyphosphate kinase 1 (PPK1) family.</text>
</comment>
<dbReference type="Pfam" id="PF17941">
    <property type="entry name" value="PP_kinase_C_1"/>
    <property type="match status" value="1"/>
</dbReference>
<evidence type="ECO:0000259" key="10">
    <source>
        <dbReference type="Pfam" id="PF17941"/>
    </source>
</evidence>
<dbReference type="SUPFAM" id="SSF140356">
    <property type="entry name" value="PPK N-terminal domain-like"/>
    <property type="match status" value="1"/>
</dbReference>
<evidence type="ECO:0000259" key="8">
    <source>
        <dbReference type="Pfam" id="PF13089"/>
    </source>
</evidence>
<feature type="domain" description="Polyphosphate kinase N-terminal" evidence="8">
    <location>
        <begin position="19"/>
        <end position="103"/>
    </location>
</feature>
<dbReference type="InterPro" id="IPR041108">
    <property type="entry name" value="PP_kinase_C_1"/>
</dbReference>
<reference evidence="11 12" key="1">
    <citation type="journal article" date="2014" name="Proc. Natl. Acad. Sci. U.S.A.">
        <title>Functional type 2 photosynthetic reaction centers found in the rare bacterial phylum Gemmatimonadetes.</title>
        <authorList>
            <person name="Zeng Y."/>
            <person name="Feng F."/>
            <person name="Medova H."/>
            <person name="Dean J."/>
            <person name="Koblizek M."/>
        </authorList>
    </citation>
    <scope>NUCLEOTIDE SEQUENCE [LARGE SCALE GENOMIC DNA]</scope>
    <source>
        <strain evidence="11 12">AP64</strain>
    </source>
</reference>
<dbReference type="InterPro" id="IPR003414">
    <property type="entry name" value="PP_kinase"/>
</dbReference>
<dbReference type="PANTHER" id="PTHR30218:SF0">
    <property type="entry name" value="POLYPHOSPHATE KINASE"/>
    <property type="match status" value="1"/>
</dbReference>
<evidence type="ECO:0000259" key="9">
    <source>
        <dbReference type="Pfam" id="PF13090"/>
    </source>
</evidence>
<dbReference type="Gene3D" id="1.20.58.310">
    <property type="entry name" value="Polyphosphate kinase N-terminal domain"/>
    <property type="match status" value="1"/>
</dbReference>
<dbReference type="Pfam" id="PF02503">
    <property type="entry name" value="PP_kinase"/>
    <property type="match status" value="1"/>
</dbReference>
<evidence type="ECO:0000256" key="2">
    <source>
        <dbReference type="ARBA" id="ARBA00022679"/>
    </source>
</evidence>
<dbReference type="CDD" id="cd09168">
    <property type="entry name" value="PLDc_PaPPK1_C2_like"/>
    <property type="match status" value="1"/>
</dbReference>